<reference evidence="2" key="1">
    <citation type="journal article" date="2014" name="Int. J. Syst. Evol. Microbiol.">
        <title>Complete genome sequence of Corynebacterium casei LMG S-19264T (=DSM 44701T), isolated from a smear-ripened cheese.</title>
        <authorList>
            <consortium name="US DOE Joint Genome Institute (JGI-PGF)"/>
            <person name="Walter F."/>
            <person name="Albersmeier A."/>
            <person name="Kalinowski J."/>
            <person name="Ruckert C."/>
        </authorList>
    </citation>
    <scope>NUCLEOTIDE SEQUENCE</scope>
    <source>
        <strain evidence="2">CGMCC 1.15290</strain>
    </source>
</reference>
<dbReference type="EMBL" id="BMIB01000002">
    <property type="protein sequence ID" value="GGH66078.1"/>
    <property type="molecule type" value="Genomic_DNA"/>
</dbReference>
<dbReference type="PROSITE" id="PS51257">
    <property type="entry name" value="PROKAR_LIPOPROTEIN"/>
    <property type="match status" value="1"/>
</dbReference>
<feature type="chain" id="PRO_5036742895" description="SdiA-regulated family protein" evidence="1">
    <location>
        <begin position="24"/>
        <end position="287"/>
    </location>
</feature>
<dbReference type="InterPro" id="IPR011042">
    <property type="entry name" value="6-blade_b-propeller_TolB-like"/>
</dbReference>
<dbReference type="Gene3D" id="2.120.10.30">
    <property type="entry name" value="TolB, C-terminal domain"/>
    <property type="match status" value="1"/>
</dbReference>
<reference evidence="2" key="2">
    <citation type="submission" date="2020-09" db="EMBL/GenBank/DDBJ databases">
        <authorList>
            <person name="Sun Q."/>
            <person name="Zhou Y."/>
        </authorList>
    </citation>
    <scope>NUCLEOTIDE SEQUENCE</scope>
    <source>
        <strain evidence="2">CGMCC 1.15290</strain>
    </source>
</reference>
<gene>
    <name evidence="2" type="ORF">GCM10011379_19880</name>
</gene>
<evidence type="ECO:0000313" key="3">
    <source>
        <dbReference type="Proteomes" id="UP000627292"/>
    </source>
</evidence>
<dbReference type="RefSeq" id="WP_229687809.1">
    <property type="nucleotide sequence ID" value="NZ_BMIB01000002.1"/>
</dbReference>
<evidence type="ECO:0000256" key="1">
    <source>
        <dbReference type="SAM" id="SignalP"/>
    </source>
</evidence>
<evidence type="ECO:0008006" key="4">
    <source>
        <dbReference type="Google" id="ProtNLM"/>
    </source>
</evidence>
<protein>
    <recommendedName>
        <fullName evidence="4">SdiA-regulated family protein</fullName>
    </recommendedName>
</protein>
<proteinExistence type="predicted"/>
<keyword evidence="3" id="KW-1185">Reference proteome</keyword>
<organism evidence="2 3">
    <name type="scientific">Filimonas zeae</name>
    <dbReference type="NCBI Taxonomy" id="1737353"/>
    <lineage>
        <taxon>Bacteria</taxon>
        <taxon>Pseudomonadati</taxon>
        <taxon>Bacteroidota</taxon>
        <taxon>Chitinophagia</taxon>
        <taxon>Chitinophagales</taxon>
        <taxon>Chitinophagaceae</taxon>
        <taxon>Filimonas</taxon>
    </lineage>
</organism>
<dbReference type="Proteomes" id="UP000627292">
    <property type="component" value="Unassembled WGS sequence"/>
</dbReference>
<sequence length="287" mass="32130">MMRTITTIRLLIPILLLMTAACGLQKKQDPTPRAYNLGKPEKFSMPESLLEISGISFYKGRNDSVYAIQDENGKLFRLAWKHEKQLHAQFGKTGDYEDVSIARDQVIVLKSNGSLFQFPFSSATYESIDSVNEWKHLLPKGEYESLYADDSSGQVYVLCKNCEQDNKKKAASGFIFRINGNTLEPAGNFTINVGEIKEIAGKVKRGFRPSAMAKNPLTGEWFIVSAVNKLLVITDGSFTVKEVYPLNGNTFNQPEGLAFDAEGNMYISNEGDDLSRGNILKFKRLTR</sequence>
<dbReference type="SUPFAM" id="SSF101898">
    <property type="entry name" value="NHL repeat"/>
    <property type="match status" value="1"/>
</dbReference>
<dbReference type="AlphaFoldDB" id="A0A917IY25"/>
<comment type="caution">
    <text evidence="2">The sequence shown here is derived from an EMBL/GenBank/DDBJ whole genome shotgun (WGS) entry which is preliminary data.</text>
</comment>
<name>A0A917IY25_9BACT</name>
<evidence type="ECO:0000313" key="2">
    <source>
        <dbReference type="EMBL" id="GGH66078.1"/>
    </source>
</evidence>
<accession>A0A917IY25</accession>
<keyword evidence="1" id="KW-0732">Signal</keyword>
<feature type="signal peptide" evidence="1">
    <location>
        <begin position="1"/>
        <end position="23"/>
    </location>
</feature>